<protein>
    <recommendedName>
        <fullName evidence="1">PD-(D/E)XK endonuclease-like domain-containing protein</fullName>
    </recommendedName>
</protein>
<evidence type="ECO:0000313" key="2">
    <source>
        <dbReference type="EMBL" id="OGZ17532.1"/>
    </source>
</evidence>
<evidence type="ECO:0000313" key="3">
    <source>
        <dbReference type="Proteomes" id="UP000178893"/>
    </source>
</evidence>
<dbReference type="InterPro" id="IPR038726">
    <property type="entry name" value="PDDEXK_AddAB-type"/>
</dbReference>
<organism evidence="2 3">
    <name type="scientific">Candidatus Nealsonbacteria bacterium RBG_13_37_56</name>
    <dbReference type="NCBI Taxonomy" id="1801661"/>
    <lineage>
        <taxon>Bacteria</taxon>
        <taxon>Candidatus Nealsoniibacteriota</taxon>
    </lineage>
</organism>
<comment type="caution">
    <text evidence="2">The sequence shown here is derived from an EMBL/GenBank/DDBJ whole genome shotgun (WGS) entry which is preliminary data.</text>
</comment>
<sequence>MIRKRKNNLYNPRAGAPFNISRSKIDLFLECPRCFYLDRRLGVSRPGMPGWSLNSAVDRLLKNEFDLLRKKGESHKLMEKYKIDAVPFNHPDLPVWRDDNNRHIGATILHRETNLIINGIIDDIWVDKKGKELFIVDYKATSTSKEISLEDEYKQGYKRQMEIYQWIFRQLGFKVSKTGYFLFANAGRNRPEFDGKLEFETSIISYEGDDSWVESAIFDIKKCLDSDEIPGSGEKCEHCAYRKLISEEELNGSKIN</sequence>
<dbReference type="Pfam" id="PF12705">
    <property type="entry name" value="PDDEXK_1"/>
    <property type="match status" value="1"/>
</dbReference>
<dbReference type="Proteomes" id="UP000178893">
    <property type="component" value="Unassembled WGS sequence"/>
</dbReference>
<dbReference type="AlphaFoldDB" id="A0A1G2DVX1"/>
<proteinExistence type="predicted"/>
<accession>A0A1G2DVX1</accession>
<reference evidence="2 3" key="1">
    <citation type="journal article" date="2016" name="Nat. Commun.">
        <title>Thousands of microbial genomes shed light on interconnected biogeochemical processes in an aquifer system.</title>
        <authorList>
            <person name="Anantharaman K."/>
            <person name="Brown C.T."/>
            <person name="Hug L.A."/>
            <person name="Sharon I."/>
            <person name="Castelle C.J."/>
            <person name="Probst A.J."/>
            <person name="Thomas B.C."/>
            <person name="Singh A."/>
            <person name="Wilkins M.J."/>
            <person name="Karaoz U."/>
            <person name="Brodie E.L."/>
            <person name="Williams K.H."/>
            <person name="Hubbard S.S."/>
            <person name="Banfield J.F."/>
        </authorList>
    </citation>
    <scope>NUCLEOTIDE SEQUENCE [LARGE SCALE GENOMIC DNA]</scope>
</reference>
<dbReference type="InterPro" id="IPR011604">
    <property type="entry name" value="PDDEXK-like_dom_sf"/>
</dbReference>
<evidence type="ECO:0000259" key="1">
    <source>
        <dbReference type="Pfam" id="PF12705"/>
    </source>
</evidence>
<gene>
    <name evidence="2" type="ORF">A2V72_02475</name>
</gene>
<dbReference type="EMBL" id="MHLW01000033">
    <property type="protein sequence ID" value="OGZ17532.1"/>
    <property type="molecule type" value="Genomic_DNA"/>
</dbReference>
<dbReference type="Gene3D" id="3.90.320.10">
    <property type="match status" value="1"/>
</dbReference>
<feature type="domain" description="PD-(D/E)XK endonuclease-like" evidence="1">
    <location>
        <begin position="20"/>
        <end position="243"/>
    </location>
</feature>
<name>A0A1G2DVX1_9BACT</name>